<dbReference type="GO" id="GO:0015035">
    <property type="term" value="F:protein-disulfide reductase activity"/>
    <property type="evidence" value="ECO:0007669"/>
    <property type="project" value="InterPro"/>
</dbReference>
<evidence type="ECO:0000256" key="1">
    <source>
        <dbReference type="SAM" id="MobiDB-lite"/>
    </source>
</evidence>
<accession>N0E086</accession>
<organism evidence="2 3">
    <name type="scientific">Phycicoccus elongatus Lp2</name>
    <dbReference type="NCBI Taxonomy" id="1193181"/>
    <lineage>
        <taxon>Bacteria</taxon>
        <taxon>Bacillati</taxon>
        <taxon>Actinomycetota</taxon>
        <taxon>Actinomycetes</taxon>
        <taxon>Micrococcales</taxon>
        <taxon>Intrasporangiaceae</taxon>
        <taxon>Phycicoccus</taxon>
    </lineage>
</organism>
<dbReference type="EMBL" id="CAIZ01000042">
    <property type="protein sequence ID" value="CCH69141.1"/>
    <property type="molecule type" value="Genomic_DNA"/>
</dbReference>
<evidence type="ECO:0000313" key="2">
    <source>
        <dbReference type="EMBL" id="CCH69141.1"/>
    </source>
</evidence>
<name>N0E086_9MICO</name>
<protein>
    <submittedName>
        <fullName evidence="2">Putative thiol-disulphide oxidoreductase DCC</fullName>
    </submittedName>
</protein>
<dbReference type="Pfam" id="PF04134">
    <property type="entry name" value="DCC1-like"/>
    <property type="match status" value="1"/>
</dbReference>
<sequence>MPRAGRVVMFADEDCGFCMRTAAQVPRLGVDVDVRTLQAVDLSTLPIDADRALIEMPAIDADGTVHYGHRAWAAILRTGALPWRVLATAMTHGPSERVARSVYRWVSQNRTRLPGGTPACALPPTPDDPPTPPVEREQIAGN</sequence>
<gene>
    <name evidence="2" type="ORF">BN10_1360003</name>
</gene>
<dbReference type="RefSeq" id="WP_010851891.1">
    <property type="nucleotide sequence ID" value="NZ_HF570956.1"/>
</dbReference>
<dbReference type="eggNOG" id="COG3011">
    <property type="taxonomic scope" value="Bacteria"/>
</dbReference>
<dbReference type="Proteomes" id="UP000013167">
    <property type="component" value="Unassembled WGS sequence"/>
</dbReference>
<dbReference type="HOGENOM" id="CLU_086500_5_1_11"/>
<comment type="caution">
    <text evidence="2">The sequence shown here is derived from an EMBL/GenBank/DDBJ whole genome shotgun (WGS) entry which is preliminary data.</text>
</comment>
<feature type="region of interest" description="Disordered" evidence="1">
    <location>
        <begin position="114"/>
        <end position="142"/>
    </location>
</feature>
<evidence type="ECO:0000313" key="3">
    <source>
        <dbReference type="Proteomes" id="UP000013167"/>
    </source>
</evidence>
<dbReference type="InterPro" id="IPR036249">
    <property type="entry name" value="Thioredoxin-like_sf"/>
</dbReference>
<dbReference type="AlphaFoldDB" id="N0E086"/>
<feature type="compositionally biased region" description="Pro residues" evidence="1">
    <location>
        <begin position="121"/>
        <end position="133"/>
    </location>
</feature>
<dbReference type="InterPro" id="IPR007263">
    <property type="entry name" value="DCC1-like"/>
</dbReference>
<reference evidence="2 3" key="1">
    <citation type="journal article" date="2013" name="ISME J.">
        <title>A metabolic model for members of the genus Tetrasphaera involved in enhanced biological phosphorus removal.</title>
        <authorList>
            <person name="Kristiansen R."/>
            <person name="Nguyen H.T.T."/>
            <person name="Saunders A.M."/>
            <person name="Nielsen J.L."/>
            <person name="Wimmer R."/>
            <person name="Le V.Q."/>
            <person name="McIlroy S.J."/>
            <person name="Petrovski S."/>
            <person name="Seviour R.J."/>
            <person name="Calteau A."/>
            <person name="Nielsen K.L."/>
            <person name="Nielsen P.H."/>
        </authorList>
    </citation>
    <scope>NUCLEOTIDE SEQUENCE [LARGE SCALE GENOMIC DNA]</scope>
    <source>
        <strain evidence="2 3">Lp2</strain>
    </source>
</reference>
<proteinExistence type="predicted"/>
<keyword evidence="3" id="KW-1185">Reference proteome</keyword>
<dbReference type="SUPFAM" id="SSF52833">
    <property type="entry name" value="Thioredoxin-like"/>
    <property type="match status" value="1"/>
</dbReference>
<dbReference type="STRING" id="1193181.BN10_1360003"/>